<dbReference type="Proteomes" id="UP001501470">
    <property type="component" value="Unassembled WGS sequence"/>
</dbReference>
<evidence type="ECO:0000256" key="4">
    <source>
        <dbReference type="PROSITE-ProRule" id="PRU00335"/>
    </source>
</evidence>
<comment type="caution">
    <text evidence="6">The sequence shown here is derived from an EMBL/GenBank/DDBJ whole genome shotgun (WGS) entry which is preliminary data.</text>
</comment>
<dbReference type="PROSITE" id="PS50977">
    <property type="entry name" value="HTH_TETR_2"/>
    <property type="match status" value="1"/>
</dbReference>
<dbReference type="EMBL" id="BAAAQD010000013">
    <property type="protein sequence ID" value="GAA1535847.1"/>
    <property type="molecule type" value="Genomic_DNA"/>
</dbReference>
<dbReference type="SUPFAM" id="SSF48498">
    <property type="entry name" value="Tetracyclin repressor-like, C-terminal domain"/>
    <property type="match status" value="1"/>
</dbReference>
<dbReference type="InterPro" id="IPR011075">
    <property type="entry name" value="TetR_C"/>
</dbReference>
<keyword evidence="7" id="KW-1185">Reference proteome</keyword>
<evidence type="ECO:0000313" key="7">
    <source>
        <dbReference type="Proteomes" id="UP001501470"/>
    </source>
</evidence>
<dbReference type="PANTHER" id="PTHR47506:SF1">
    <property type="entry name" value="HTH-TYPE TRANSCRIPTIONAL REGULATOR YJDC"/>
    <property type="match status" value="1"/>
</dbReference>
<dbReference type="Gene3D" id="1.10.357.10">
    <property type="entry name" value="Tetracycline Repressor, domain 2"/>
    <property type="match status" value="1"/>
</dbReference>
<evidence type="ECO:0000256" key="1">
    <source>
        <dbReference type="ARBA" id="ARBA00023015"/>
    </source>
</evidence>
<dbReference type="Pfam" id="PF16925">
    <property type="entry name" value="TetR_C_13"/>
    <property type="match status" value="1"/>
</dbReference>
<dbReference type="RefSeq" id="WP_344505925.1">
    <property type="nucleotide sequence ID" value="NZ_BAAAQD010000013.1"/>
</dbReference>
<keyword evidence="2 4" id="KW-0238">DNA-binding</keyword>
<dbReference type="SUPFAM" id="SSF46689">
    <property type="entry name" value="Homeodomain-like"/>
    <property type="match status" value="1"/>
</dbReference>
<dbReference type="InterPro" id="IPR001647">
    <property type="entry name" value="HTH_TetR"/>
</dbReference>
<organism evidence="6 7">
    <name type="scientific">Dactylosporangium maewongense</name>
    <dbReference type="NCBI Taxonomy" id="634393"/>
    <lineage>
        <taxon>Bacteria</taxon>
        <taxon>Bacillati</taxon>
        <taxon>Actinomycetota</taxon>
        <taxon>Actinomycetes</taxon>
        <taxon>Micromonosporales</taxon>
        <taxon>Micromonosporaceae</taxon>
        <taxon>Dactylosporangium</taxon>
    </lineage>
</organism>
<protein>
    <recommendedName>
        <fullName evidence="5">HTH tetR-type domain-containing protein</fullName>
    </recommendedName>
</protein>
<evidence type="ECO:0000256" key="3">
    <source>
        <dbReference type="ARBA" id="ARBA00023163"/>
    </source>
</evidence>
<reference evidence="7" key="1">
    <citation type="journal article" date="2019" name="Int. J. Syst. Evol. Microbiol.">
        <title>The Global Catalogue of Microorganisms (GCM) 10K type strain sequencing project: providing services to taxonomists for standard genome sequencing and annotation.</title>
        <authorList>
            <consortium name="The Broad Institute Genomics Platform"/>
            <consortium name="The Broad Institute Genome Sequencing Center for Infectious Disease"/>
            <person name="Wu L."/>
            <person name="Ma J."/>
        </authorList>
    </citation>
    <scope>NUCLEOTIDE SEQUENCE [LARGE SCALE GENOMIC DNA]</scope>
    <source>
        <strain evidence="7">JCM 15933</strain>
    </source>
</reference>
<evidence type="ECO:0000313" key="6">
    <source>
        <dbReference type="EMBL" id="GAA1535847.1"/>
    </source>
</evidence>
<accession>A0ABP4M1U6</accession>
<feature type="DNA-binding region" description="H-T-H motif" evidence="4">
    <location>
        <begin position="29"/>
        <end position="48"/>
    </location>
</feature>
<keyword evidence="1" id="KW-0805">Transcription regulation</keyword>
<gene>
    <name evidence="6" type="ORF">GCM10009827_062780</name>
</gene>
<dbReference type="InterPro" id="IPR009057">
    <property type="entry name" value="Homeodomain-like_sf"/>
</dbReference>
<sequence length="209" mass="23025">MRRSGSETREHLLQVAHDLFYWRGIRATGVDMVASEAGVAPTTLYRLFGSKDGLVDAYVDHVDQGYRAWFTAATEPGEQPPRQQILDLFDKIFESLQPDTCRGCAFLIAIGEFPDEDVPAHRRAVATKTWVRERLHGLVRHLAEVEPVDDPDALADRLALIAEGMNASVQALGIDGPVRQARAMAELLLDAATTRDAAHRPARPSRSGS</sequence>
<dbReference type="InterPro" id="IPR036271">
    <property type="entry name" value="Tet_transcr_reg_TetR-rel_C_sf"/>
</dbReference>
<dbReference type="Pfam" id="PF00440">
    <property type="entry name" value="TetR_N"/>
    <property type="match status" value="1"/>
</dbReference>
<feature type="domain" description="HTH tetR-type" evidence="5">
    <location>
        <begin position="6"/>
        <end position="66"/>
    </location>
</feature>
<dbReference type="PRINTS" id="PR00455">
    <property type="entry name" value="HTHTETR"/>
</dbReference>
<name>A0ABP4M1U6_9ACTN</name>
<evidence type="ECO:0000256" key="2">
    <source>
        <dbReference type="ARBA" id="ARBA00023125"/>
    </source>
</evidence>
<evidence type="ECO:0000259" key="5">
    <source>
        <dbReference type="PROSITE" id="PS50977"/>
    </source>
</evidence>
<dbReference type="PANTHER" id="PTHR47506">
    <property type="entry name" value="TRANSCRIPTIONAL REGULATORY PROTEIN"/>
    <property type="match status" value="1"/>
</dbReference>
<keyword evidence="3" id="KW-0804">Transcription</keyword>
<proteinExistence type="predicted"/>